<dbReference type="EMBL" id="LT671821">
    <property type="protein sequence ID" value="SHO75878.1"/>
    <property type="molecule type" value="Genomic_DNA"/>
</dbReference>
<evidence type="ECO:0000256" key="5">
    <source>
        <dbReference type="ARBA" id="ARBA00039514"/>
    </source>
</evidence>
<keyword evidence="3" id="KW-0677">Repeat</keyword>
<gene>
    <name evidence="8" type="ORF">MSYG_0211</name>
</gene>
<dbReference type="InterPro" id="IPR015943">
    <property type="entry name" value="WD40/YVTN_repeat-like_dom_sf"/>
</dbReference>
<dbReference type="OMA" id="MITINNS"/>
<evidence type="ECO:0000313" key="9">
    <source>
        <dbReference type="Proteomes" id="UP000186303"/>
    </source>
</evidence>
<organism evidence="8 9">
    <name type="scientific">Malassezia sympodialis (strain ATCC 42132)</name>
    <name type="common">Atopic eczema-associated yeast</name>
    <dbReference type="NCBI Taxonomy" id="1230383"/>
    <lineage>
        <taxon>Eukaryota</taxon>
        <taxon>Fungi</taxon>
        <taxon>Dikarya</taxon>
        <taxon>Basidiomycota</taxon>
        <taxon>Ustilaginomycotina</taxon>
        <taxon>Malasseziomycetes</taxon>
        <taxon>Malasseziales</taxon>
        <taxon>Malasseziaceae</taxon>
        <taxon>Malassezia</taxon>
    </lineage>
</organism>
<dbReference type="PANTHER" id="PTHR44019:SF20">
    <property type="entry name" value="WD REPEAT-CONTAINING PROTEIN 55"/>
    <property type="match status" value="1"/>
</dbReference>
<dbReference type="VEuPathDB" id="FungiDB:MSYG_0211"/>
<dbReference type="InterPro" id="IPR036322">
    <property type="entry name" value="WD40_repeat_dom_sf"/>
</dbReference>
<dbReference type="InterPro" id="IPR001680">
    <property type="entry name" value="WD40_rpt"/>
</dbReference>
<evidence type="ECO:0000256" key="6">
    <source>
        <dbReference type="PROSITE-ProRule" id="PRU00221"/>
    </source>
</evidence>
<dbReference type="AlphaFoldDB" id="A0A1M8A0B4"/>
<dbReference type="SUPFAM" id="SSF50978">
    <property type="entry name" value="WD40 repeat-like"/>
    <property type="match status" value="1"/>
</dbReference>
<feature type="region of interest" description="Disordered" evidence="7">
    <location>
        <begin position="174"/>
        <end position="198"/>
    </location>
</feature>
<dbReference type="STRING" id="1230383.A0A1M8A0B4"/>
<feature type="region of interest" description="Disordered" evidence="7">
    <location>
        <begin position="347"/>
        <end position="417"/>
    </location>
</feature>
<protein>
    <recommendedName>
        <fullName evidence="4">WD repeat-containing protein JIP5</fullName>
    </recommendedName>
    <alternativeName>
        <fullName evidence="5">WD repeat-containing protein jip5</fullName>
    </alternativeName>
</protein>
<keyword evidence="2 6" id="KW-0853">WD repeat</keyword>
<dbReference type="OrthoDB" id="2288928at2759"/>
<dbReference type="InterPro" id="IPR050505">
    <property type="entry name" value="WDR55/POC1"/>
</dbReference>
<evidence type="ECO:0000256" key="7">
    <source>
        <dbReference type="SAM" id="MobiDB-lite"/>
    </source>
</evidence>
<dbReference type="Gene3D" id="2.130.10.10">
    <property type="entry name" value="YVTN repeat-like/Quinoprotein amine dehydrogenase"/>
    <property type="match status" value="2"/>
</dbReference>
<accession>A0A1M8A0B4</accession>
<evidence type="ECO:0000256" key="4">
    <source>
        <dbReference type="ARBA" id="ARBA00039238"/>
    </source>
</evidence>
<evidence type="ECO:0000256" key="3">
    <source>
        <dbReference type="ARBA" id="ARBA00022737"/>
    </source>
</evidence>
<dbReference type="SMART" id="SM00320">
    <property type="entry name" value="WD40"/>
    <property type="match status" value="6"/>
</dbReference>
<evidence type="ECO:0000313" key="8">
    <source>
        <dbReference type="EMBL" id="SHO75878.1"/>
    </source>
</evidence>
<feature type="region of interest" description="Disordered" evidence="7">
    <location>
        <begin position="136"/>
        <end position="155"/>
    </location>
</feature>
<dbReference type="Proteomes" id="UP000186303">
    <property type="component" value="Chromosome 1"/>
</dbReference>
<feature type="compositionally biased region" description="Basic residues" evidence="7">
    <location>
        <begin position="389"/>
        <end position="399"/>
    </location>
</feature>
<name>A0A1M8A0B4_MALS4</name>
<keyword evidence="9" id="KW-1185">Reference proteome</keyword>
<feature type="repeat" description="WD" evidence="6">
    <location>
        <begin position="122"/>
        <end position="139"/>
    </location>
</feature>
<evidence type="ECO:0000256" key="2">
    <source>
        <dbReference type="ARBA" id="ARBA00022574"/>
    </source>
</evidence>
<dbReference type="Pfam" id="PF00400">
    <property type="entry name" value="WD40"/>
    <property type="match status" value="2"/>
</dbReference>
<evidence type="ECO:0000256" key="1">
    <source>
        <dbReference type="ARBA" id="ARBA00007625"/>
    </source>
</evidence>
<dbReference type="PANTHER" id="PTHR44019">
    <property type="entry name" value="WD REPEAT-CONTAINING PROTEIN 55"/>
    <property type="match status" value="1"/>
</dbReference>
<proteinExistence type="inferred from homology"/>
<comment type="similarity">
    <text evidence="1">Belongs to the WD repeat WDR55 family.</text>
</comment>
<feature type="compositionally biased region" description="Basic and acidic residues" evidence="7">
    <location>
        <begin position="138"/>
        <end position="148"/>
    </location>
</feature>
<feature type="compositionally biased region" description="Basic and acidic residues" evidence="7">
    <location>
        <begin position="174"/>
        <end position="197"/>
    </location>
</feature>
<reference evidence="9" key="1">
    <citation type="journal article" date="2017" name="Nucleic Acids Res.">
        <title>Proteogenomics produces comprehensive and highly accurate protein-coding gene annotation in a complete genome assembly of Malassezia sympodialis.</title>
        <authorList>
            <person name="Zhu Y."/>
            <person name="Engstroem P.G."/>
            <person name="Tellgren-Roth C."/>
            <person name="Baudo C.D."/>
            <person name="Kennell J.C."/>
            <person name="Sun S."/>
            <person name="Billmyre R.B."/>
            <person name="Schroeder M.S."/>
            <person name="Andersson A."/>
            <person name="Holm T."/>
            <person name="Sigurgeirsson B."/>
            <person name="Wu G."/>
            <person name="Sankaranarayanan S.R."/>
            <person name="Siddharthan R."/>
            <person name="Sanyal K."/>
            <person name="Lundeberg J."/>
            <person name="Nystedt B."/>
            <person name="Boekhout T."/>
            <person name="Dawson T.L. Jr."/>
            <person name="Heitman J."/>
            <person name="Scheynius A."/>
            <person name="Lehtioe J."/>
        </authorList>
    </citation>
    <scope>NUCLEOTIDE SEQUENCE [LARGE SCALE GENOMIC DNA]</scope>
    <source>
        <strain evidence="9">ATCC 42132</strain>
    </source>
</reference>
<sequence length="417" mass="45331">MNIGLSSDALDVSFHPDKETHRIAVGLISGKVQLFDYSSLFQGGELAQSHSGKHQGKLYKRLWSVRPSRKSCRGVAFDHSGSTLYCIFKDKSLLALDATNGEIKACWPNAHDSAPSRVLPIDDTLIATGDDDGVVRLWDPRTPPEKGAEASSPLRSYDHHSDWITDLLWCPHLDPPRPSKKDEQQKRKREAEGDRSRLVVTSGDGTLSVIDVYGGKKCFEVSEDQEDELLSIAPIKGGKKLVVGTQLGILSLWAPSRGMLDHVDRFPGHPSSVDAICPLDDDTVLTGSSDGLIRVVQLFPHQLLGIVGDHDGMPVECLVKKGNLIASLGHGNECKLIDLAPLLEDNGSDVDDQDLPQVLPASDTDPTFLQGPDASDSDEGQTKLAPPSAKRRARARHSKNSLTDASSEDRANFFADL</sequence>
<dbReference type="PROSITE" id="PS50082">
    <property type="entry name" value="WD_REPEATS_2"/>
    <property type="match status" value="1"/>
</dbReference>